<accession>A0A2M8RYP7</accession>
<dbReference type="RefSeq" id="WP_100295604.1">
    <property type="nucleotide sequence ID" value="NZ_PHGZ01000003.1"/>
</dbReference>
<comment type="caution">
    <text evidence="1">The sequence shown here is derived from an EMBL/GenBank/DDBJ whole genome shotgun (WGS) entry which is preliminary data.</text>
</comment>
<dbReference type="InterPro" id="IPR036411">
    <property type="entry name" value="TorD-like_sf"/>
</dbReference>
<keyword evidence="2" id="KW-1185">Reference proteome</keyword>
<name>A0A2M8RYP7_9PAST</name>
<dbReference type="Gene3D" id="1.10.3480.10">
    <property type="entry name" value="TorD-like"/>
    <property type="match status" value="1"/>
</dbReference>
<dbReference type="InterPro" id="IPR026269">
    <property type="entry name" value="DmsD-type"/>
</dbReference>
<gene>
    <name evidence="1" type="ORF">CVP04_00705</name>
</gene>
<organism evidence="1 2">
    <name type="scientific">Caviibacterium pharyngocola</name>
    <dbReference type="NCBI Taxonomy" id="28159"/>
    <lineage>
        <taxon>Bacteria</taxon>
        <taxon>Pseudomonadati</taxon>
        <taxon>Pseudomonadota</taxon>
        <taxon>Gammaproteobacteria</taxon>
        <taxon>Pasteurellales</taxon>
        <taxon>Pasteurellaceae</taxon>
        <taxon>Caviibacterium</taxon>
    </lineage>
</organism>
<sequence>MTTENNLNNFSLVSRLFGNLFYRAPTDPILKNIFVWLRQNGLSQVWALEGDTQSKQALENLQLPLEPQLLEQEYQRLFGGETPLANPALSAYGIDVAAFESFRQERGMPALESADHFGLVFLTASWIEDNLDSVAAQKELFERFLLPCATQFLARTESQANLPFYRALAVLSRDILAAAADELDETDEE</sequence>
<dbReference type="PANTHER" id="PTHR34227">
    <property type="entry name" value="CHAPERONE PROTEIN YCDY"/>
    <property type="match status" value="1"/>
</dbReference>
<dbReference type="EMBL" id="PHGZ01000003">
    <property type="protein sequence ID" value="PJG84008.1"/>
    <property type="molecule type" value="Genomic_DNA"/>
</dbReference>
<dbReference type="SUPFAM" id="SSF89155">
    <property type="entry name" value="TorD-like"/>
    <property type="match status" value="1"/>
</dbReference>
<reference evidence="1 2" key="1">
    <citation type="submission" date="2017-11" db="EMBL/GenBank/DDBJ databases">
        <title>Reclassification of Bisgaard taxon 5 as Caviibacterium pharyngocola gen. nov., sp. nov.</title>
        <authorList>
            <person name="Christensen H."/>
        </authorList>
    </citation>
    <scope>NUCLEOTIDE SEQUENCE [LARGE SCALE GENOMIC DNA]</scope>
    <source>
        <strain evidence="1 2">7_3</strain>
    </source>
</reference>
<evidence type="ECO:0008006" key="3">
    <source>
        <dbReference type="Google" id="ProtNLM"/>
    </source>
</evidence>
<proteinExistence type="predicted"/>
<dbReference type="AlphaFoldDB" id="A0A2M8RYP7"/>
<dbReference type="Proteomes" id="UP000230282">
    <property type="component" value="Unassembled WGS sequence"/>
</dbReference>
<dbReference type="OrthoDB" id="5684843at2"/>
<dbReference type="PANTHER" id="PTHR34227:SF12">
    <property type="entry name" value="CHAPERONE PROTEIN YCDY"/>
    <property type="match status" value="1"/>
</dbReference>
<dbReference type="PIRSF" id="PIRSF004690">
    <property type="entry name" value="DmsD"/>
    <property type="match status" value="1"/>
</dbReference>
<dbReference type="InterPro" id="IPR050289">
    <property type="entry name" value="TorD/DmsD_chaperones"/>
</dbReference>
<protein>
    <recommendedName>
        <fullName evidence="3">Molecular chaperone</fullName>
    </recommendedName>
</protein>
<evidence type="ECO:0000313" key="2">
    <source>
        <dbReference type="Proteomes" id="UP000230282"/>
    </source>
</evidence>
<evidence type="ECO:0000313" key="1">
    <source>
        <dbReference type="EMBL" id="PJG84008.1"/>
    </source>
</evidence>